<proteinExistence type="predicted"/>
<feature type="compositionally biased region" description="Basic residues" evidence="1">
    <location>
        <begin position="27"/>
        <end position="36"/>
    </location>
</feature>
<reference evidence="2 3" key="1">
    <citation type="submission" date="2019-03" db="EMBL/GenBank/DDBJ databases">
        <title>Single cell metagenomics reveals metabolic interactions within the superorganism composed of flagellate Streblomastix strix and complex community of Bacteroidetes bacteria on its surface.</title>
        <authorList>
            <person name="Treitli S.C."/>
            <person name="Kolisko M."/>
            <person name="Husnik F."/>
            <person name="Keeling P."/>
            <person name="Hampl V."/>
        </authorList>
    </citation>
    <scope>NUCLEOTIDE SEQUENCE [LARGE SCALE GENOMIC DNA]</scope>
    <source>
        <strain evidence="2">ST1C</strain>
    </source>
</reference>
<gene>
    <name evidence="2" type="ORF">EZS28_007414</name>
</gene>
<evidence type="ECO:0000256" key="1">
    <source>
        <dbReference type="SAM" id="MobiDB-lite"/>
    </source>
</evidence>
<feature type="compositionally biased region" description="Polar residues" evidence="1">
    <location>
        <begin position="294"/>
        <end position="304"/>
    </location>
</feature>
<dbReference type="EMBL" id="SNRW01001271">
    <property type="protein sequence ID" value="KAA6397060.1"/>
    <property type="molecule type" value="Genomic_DNA"/>
</dbReference>
<comment type="caution">
    <text evidence="2">The sequence shown here is derived from an EMBL/GenBank/DDBJ whole genome shotgun (WGS) entry which is preliminary data.</text>
</comment>
<evidence type="ECO:0000313" key="2">
    <source>
        <dbReference type="EMBL" id="KAA6397060.1"/>
    </source>
</evidence>
<protein>
    <submittedName>
        <fullName evidence="2">Uncharacterized protein</fullName>
    </submittedName>
</protein>
<evidence type="ECO:0000313" key="3">
    <source>
        <dbReference type="Proteomes" id="UP000324800"/>
    </source>
</evidence>
<dbReference type="Proteomes" id="UP000324800">
    <property type="component" value="Unassembled WGS sequence"/>
</dbReference>
<accession>A0A5J4WQ18</accession>
<feature type="compositionally biased region" description="Basic and acidic residues" evidence="1">
    <location>
        <begin position="325"/>
        <end position="339"/>
    </location>
</feature>
<feature type="region of interest" description="Disordered" evidence="1">
    <location>
        <begin position="12"/>
        <end position="56"/>
    </location>
</feature>
<feature type="compositionally biased region" description="Polar residues" evidence="1">
    <location>
        <begin position="44"/>
        <end position="55"/>
    </location>
</feature>
<feature type="region of interest" description="Disordered" evidence="1">
    <location>
        <begin position="294"/>
        <end position="351"/>
    </location>
</feature>
<dbReference type="AlphaFoldDB" id="A0A5J4WQ18"/>
<sequence length="544" mass="63580">MDIQGNTYMLPQNPYFGGTVEAQQPTHHTKQHKKRNKDHDKATRGSNSLSPTLATRQRVVSPGPETLIIHNFNININIQQQQHQFSEFVKKGFGLPLLNGFFCVFVFDEPEILLSEAPFFMKLRVIGQSSVPPIYDEQLSNLIRQHPSFIENNDNQDNQISVPRGFITVQPGETIGMFKQRIFRMCGQSSSFRRFWRRHNHCPIPLDADSIPDLSQFEKELKQQEKEKEVEKEIFQDEGYDNDELKFIVDQNEIQYNQRINNYSDESKEILIPQITEPQLFDLWTPNEVENQLKDQSQAQQSNPKQRRNSSKDSENTQISLNSTDKLERKEKKPKEGQSKQRKKQPKVYPLMNMNRDTLQLLPEDFQLVLLRIPPTQPSAPGFTAKNMIKEELKNNKSNRLTNSFHNGEQDNIKEEKYIEDESTQSSFTVYPPTYPPQSDQDQQLQIDMHTIEKKRFDIAEILANTQQYEPMNQPYYPSPSTIAHNFPGQYPLPRAVEYAMPRSFAEETSYNQQWPVNIDDYADFCHLHDLLKREGLYQSQYNK</sequence>
<organism evidence="2 3">
    <name type="scientific">Streblomastix strix</name>
    <dbReference type="NCBI Taxonomy" id="222440"/>
    <lineage>
        <taxon>Eukaryota</taxon>
        <taxon>Metamonada</taxon>
        <taxon>Preaxostyla</taxon>
        <taxon>Oxymonadida</taxon>
        <taxon>Streblomastigidae</taxon>
        <taxon>Streblomastix</taxon>
    </lineage>
</organism>
<name>A0A5J4WQ18_9EUKA</name>